<evidence type="ECO:0000313" key="3">
    <source>
        <dbReference type="Proteomes" id="UP000252182"/>
    </source>
</evidence>
<organism evidence="2 3">
    <name type="scientific">Ephemeroptericola cinctiostellae</name>
    <dbReference type="NCBI Taxonomy" id="2268024"/>
    <lineage>
        <taxon>Bacteria</taxon>
        <taxon>Pseudomonadati</taxon>
        <taxon>Pseudomonadota</taxon>
        <taxon>Betaproteobacteria</taxon>
        <taxon>Burkholderiales</taxon>
        <taxon>Burkholderiaceae</taxon>
        <taxon>Ephemeroptericola</taxon>
    </lineage>
</organism>
<dbReference type="InterPro" id="IPR016181">
    <property type="entry name" value="Acyl_CoA_acyltransferase"/>
</dbReference>
<feature type="domain" description="N-acetyltransferase" evidence="1">
    <location>
        <begin position="16"/>
        <end position="177"/>
    </location>
</feature>
<dbReference type="KEGG" id="hyf:DTO96_101474"/>
<keyword evidence="3" id="KW-1185">Reference proteome</keyword>
<dbReference type="PANTHER" id="PTHR43610">
    <property type="entry name" value="BLL6696 PROTEIN"/>
    <property type="match status" value="1"/>
</dbReference>
<dbReference type="GO" id="GO:0016747">
    <property type="term" value="F:acyltransferase activity, transferring groups other than amino-acyl groups"/>
    <property type="evidence" value="ECO:0007669"/>
    <property type="project" value="InterPro"/>
</dbReference>
<evidence type="ECO:0000313" key="2">
    <source>
        <dbReference type="EMBL" id="AXF85738.1"/>
    </source>
</evidence>
<evidence type="ECO:0000259" key="1">
    <source>
        <dbReference type="PROSITE" id="PS51186"/>
    </source>
</evidence>
<dbReference type="OrthoDB" id="5295305at2"/>
<dbReference type="Proteomes" id="UP000252182">
    <property type="component" value="Chromosome"/>
</dbReference>
<sequence>MAVFFKQPDQLTSERFMLRVVQQDDFDALYAAASDPLIWEYHPSKRHQKKIFIDFFDAMMSDGCALLILDRQTQEVIGTTRFYDVSEEACSVAIGYTFLTRAYWGGTANQEIKAVLLNYAFGFSGIERVIFHIAASNIRSQKAIEKIGALYSHQEWRGFSPATPIEHCVYYLTRNINEILKSN</sequence>
<reference evidence="3" key="1">
    <citation type="submission" date="2018-07" db="EMBL/GenBank/DDBJ databases">
        <authorList>
            <person name="Kim H."/>
        </authorList>
    </citation>
    <scope>NUCLEOTIDE SEQUENCE [LARGE SCALE GENOMIC DNA]</scope>
    <source>
        <strain evidence="3">F02</strain>
    </source>
</reference>
<dbReference type="RefSeq" id="WP_114562901.1">
    <property type="nucleotide sequence ID" value="NZ_CP031124.1"/>
</dbReference>
<dbReference type="EMBL" id="CP031124">
    <property type="protein sequence ID" value="AXF85738.1"/>
    <property type="molecule type" value="Genomic_DNA"/>
</dbReference>
<gene>
    <name evidence="2" type="ORF">DTO96_101474</name>
</gene>
<dbReference type="Gene3D" id="3.40.630.30">
    <property type="match status" value="1"/>
</dbReference>
<protein>
    <recommendedName>
        <fullName evidence="1">N-acetyltransferase domain-containing protein</fullName>
    </recommendedName>
</protein>
<accession>A0A345DBK0</accession>
<dbReference type="PROSITE" id="PS51186">
    <property type="entry name" value="GNAT"/>
    <property type="match status" value="1"/>
</dbReference>
<dbReference type="Pfam" id="PF13302">
    <property type="entry name" value="Acetyltransf_3"/>
    <property type="match status" value="1"/>
</dbReference>
<dbReference type="PANTHER" id="PTHR43610:SF1">
    <property type="entry name" value="N-ACETYLTRANSFERASE DOMAIN-CONTAINING PROTEIN"/>
    <property type="match status" value="1"/>
</dbReference>
<name>A0A345DBK0_9BURK</name>
<dbReference type="SUPFAM" id="SSF55729">
    <property type="entry name" value="Acyl-CoA N-acyltransferases (Nat)"/>
    <property type="match status" value="1"/>
</dbReference>
<dbReference type="InterPro" id="IPR000182">
    <property type="entry name" value="GNAT_dom"/>
</dbReference>
<proteinExistence type="predicted"/>
<dbReference type="AlphaFoldDB" id="A0A345DBK0"/>